<dbReference type="PANTHER" id="PTHR12526:SF510">
    <property type="entry name" value="D-INOSITOL 3-PHOSPHATE GLYCOSYLTRANSFERASE"/>
    <property type="match status" value="1"/>
</dbReference>
<keyword evidence="5" id="KW-1185">Reference proteome</keyword>
<dbReference type="InterPro" id="IPR001296">
    <property type="entry name" value="Glyco_trans_1"/>
</dbReference>
<name>A0A916WWI2_9MICO</name>
<dbReference type="SUPFAM" id="SSF53756">
    <property type="entry name" value="UDP-Glycosyltransferase/glycogen phosphorylase"/>
    <property type="match status" value="1"/>
</dbReference>
<gene>
    <name evidence="4" type="ORF">GCM10011492_30960</name>
</gene>
<organism evidence="4 5">
    <name type="scientific">Flexivirga endophytica</name>
    <dbReference type="NCBI Taxonomy" id="1849103"/>
    <lineage>
        <taxon>Bacteria</taxon>
        <taxon>Bacillati</taxon>
        <taxon>Actinomycetota</taxon>
        <taxon>Actinomycetes</taxon>
        <taxon>Micrococcales</taxon>
        <taxon>Dermacoccaceae</taxon>
        <taxon>Flexivirga</taxon>
    </lineage>
</organism>
<evidence type="ECO:0000256" key="2">
    <source>
        <dbReference type="ARBA" id="ARBA00022679"/>
    </source>
</evidence>
<evidence type="ECO:0000259" key="3">
    <source>
        <dbReference type="Pfam" id="PF00534"/>
    </source>
</evidence>
<reference evidence="4" key="2">
    <citation type="submission" date="2020-09" db="EMBL/GenBank/DDBJ databases">
        <authorList>
            <person name="Sun Q."/>
            <person name="Zhou Y."/>
        </authorList>
    </citation>
    <scope>NUCLEOTIDE SEQUENCE</scope>
    <source>
        <strain evidence="4">CGMCC 1.15085</strain>
    </source>
</reference>
<dbReference type="Pfam" id="PF00534">
    <property type="entry name" value="Glycos_transf_1"/>
    <property type="match status" value="1"/>
</dbReference>
<dbReference type="CDD" id="cd03801">
    <property type="entry name" value="GT4_PimA-like"/>
    <property type="match status" value="1"/>
</dbReference>
<dbReference type="Gene3D" id="3.40.50.2000">
    <property type="entry name" value="Glycogen Phosphorylase B"/>
    <property type="match status" value="2"/>
</dbReference>
<dbReference type="AlphaFoldDB" id="A0A916WWI2"/>
<protein>
    <recommendedName>
        <fullName evidence="3">Glycosyl transferase family 1 domain-containing protein</fullName>
    </recommendedName>
</protein>
<accession>A0A916WWI2</accession>
<dbReference type="GO" id="GO:0016757">
    <property type="term" value="F:glycosyltransferase activity"/>
    <property type="evidence" value="ECO:0007669"/>
    <property type="project" value="UniProtKB-KW"/>
</dbReference>
<comment type="caution">
    <text evidence="4">The sequence shown here is derived from an EMBL/GenBank/DDBJ whole genome shotgun (WGS) entry which is preliminary data.</text>
</comment>
<reference evidence="4" key="1">
    <citation type="journal article" date="2014" name="Int. J. Syst. Evol. Microbiol.">
        <title>Complete genome sequence of Corynebacterium casei LMG S-19264T (=DSM 44701T), isolated from a smear-ripened cheese.</title>
        <authorList>
            <consortium name="US DOE Joint Genome Institute (JGI-PGF)"/>
            <person name="Walter F."/>
            <person name="Albersmeier A."/>
            <person name="Kalinowski J."/>
            <person name="Ruckert C."/>
        </authorList>
    </citation>
    <scope>NUCLEOTIDE SEQUENCE</scope>
    <source>
        <strain evidence="4">CGMCC 1.15085</strain>
    </source>
</reference>
<sequence>MTVIDGLARAGDERHAVLVARATSADRYDSADVIEYAAGPYLDRHGRTKDALLSRAGAGKPGIIASYGDVAHAIPDGDHVLLAHNAPFCGGRFLPGMELLYAHNLIVPHHNWIAARRAVAGYSGIIAVSDWLANATQHALGPRSRTPIHVVRNGVDTSTFTVPDRPEHDRVRVLFFGRVVPAKGPDLLLSALSRLGRDDIETHIVGSSGFSPYGPLTRYERALRQIVPAVPGPVTFQPFVDRRAIVPVLQEADIIVLPSRWLEPLGLVVLEAMAVGATVIVAETGGMLEAGGDAVLSFKRGSRRALADVLDAVVGDRALRQRLGAAARARAERFDWALQAKALDRVLGTVQATPAPA</sequence>
<dbReference type="EMBL" id="BMHI01000005">
    <property type="protein sequence ID" value="GGB38061.1"/>
    <property type="molecule type" value="Genomic_DNA"/>
</dbReference>
<dbReference type="RefSeq" id="WP_188837959.1">
    <property type="nucleotide sequence ID" value="NZ_BMHI01000005.1"/>
</dbReference>
<proteinExistence type="predicted"/>
<keyword evidence="1" id="KW-0328">Glycosyltransferase</keyword>
<evidence type="ECO:0000313" key="4">
    <source>
        <dbReference type="EMBL" id="GGB38061.1"/>
    </source>
</evidence>
<evidence type="ECO:0000256" key="1">
    <source>
        <dbReference type="ARBA" id="ARBA00022676"/>
    </source>
</evidence>
<feature type="domain" description="Glycosyl transferase family 1" evidence="3">
    <location>
        <begin position="168"/>
        <end position="329"/>
    </location>
</feature>
<dbReference type="PANTHER" id="PTHR12526">
    <property type="entry name" value="GLYCOSYLTRANSFERASE"/>
    <property type="match status" value="1"/>
</dbReference>
<evidence type="ECO:0000313" key="5">
    <source>
        <dbReference type="Proteomes" id="UP000636793"/>
    </source>
</evidence>
<dbReference type="Proteomes" id="UP000636793">
    <property type="component" value="Unassembled WGS sequence"/>
</dbReference>
<keyword evidence="2" id="KW-0808">Transferase</keyword>